<dbReference type="SUPFAM" id="SSF53448">
    <property type="entry name" value="Nucleotide-diphospho-sugar transferases"/>
    <property type="match status" value="1"/>
</dbReference>
<dbReference type="GO" id="GO:0016757">
    <property type="term" value="F:glycosyltransferase activity"/>
    <property type="evidence" value="ECO:0007669"/>
    <property type="project" value="UniProtKB-KW"/>
</dbReference>
<dbReference type="PANTHER" id="PTHR31306">
    <property type="entry name" value="ALPHA-1,6-MANNOSYLTRANSFERASE MNN11-RELATED"/>
    <property type="match status" value="1"/>
</dbReference>
<organism evidence="3">
    <name type="scientific">viral metagenome</name>
    <dbReference type="NCBI Taxonomy" id="1070528"/>
    <lineage>
        <taxon>unclassified sequences</taxon>
        <taxon>metagenomes</taxon>
        <taxon>organismal metagenomes</taxon>
    </lineage>
</organism>
<keyword evidence="2" id="KW-0808">Transferase</keyword>
<dbReference type="InterPro" id="IPR029044">
    <property type="entry name" value="Nucleotide-diphossugar_trans"/>
</dbReference>
<dbReference type="GO" id="GO:0000139">
    <property type="term" value="C:Golgi membrane"/>
    <property type="evidence" value="ECO:0007669"/>
    <property type="project" value="TreeGrafter"/>
</dbReference>
<dbReference type="PANTHER" id="PTHR31306:SF4">
    <property type="entry name" value="ALPHA-1,2-GALACTOSYLTRANSFERASE"/>
    <property type="match status" value="1"/>
</dbReference>
<proteinExistence type="predicted"/>
<dbReference type="EMBL" id="MN741017">
    <property type="protein sequence ID" value="QHU22757.1"/>
    <property type="molecule type" value="Genomic_DNA"/>
</dbReference>
<keyword evidence="1" id="KW-0328">Glycosyltransferase</keyword>
<dbReference type="GO" id="GO:0006487">
    <property type="term" value="P:protein N-linked glycosylation"/>
    <property type="evidence" value="ECO:0007669"/>
    <property type="project" value="TreeGrafter"/>
</dbReference>
<name>A0A6C0L1I3_9ZZZZ</name>
<accession>A0A6C0L1I3</accession>
<evidence type="ECO:0000313" key="3">
    <source>
        <dbReference type="EMBL" id="QHU22757.1"/>
    </source>
</evidence>
<evidence type="ECO:0000256" key="2">
    <source>
        <dbReference type="ARBA" id="ARBA00022679"/>
    </source>
</evidence>
<sequence>MVKIGVIMFFTEDYSIGKHAYVFNKIYCEKNNYDLFVYHDIPKELKEPIRHSSWCKHYYLNKHLENNKHDYLMWIDADAFFCNTSIKIEHWINQSENKDYIICRDAGYPYTKFMVDLKGKNTLPLLNSGVIIMKNTENNKKILNHILYDKLYEGNYPIKRSRNIKTNMTGWDQAAVRHTYLKNIHNMKENTHIIVDTNFNNNCLNVEEYVNQGGYIIHMTNFKCKFQKKDSKNIINSYKELYLSNL</sequence>
<evidence type="ECO:0000256" key="1">
    <source>
        <dbReference type="ARBA" id="ARBA00022676"/>
    </source>
</evidence>
<reference evidence="3" key="1">
    <citation type="journal article" date="2020" name="Nature">
        <title>Giant virus diversity and host interactions through global metagenomics.</title>
        <authorList>
            <person name="Schulz F."/>
            <person name="Roux S."/>
            <person name="Paez-Espino D."/>
            <person name="Jungbluth S."/>
            <person name="Walsh D.A."/>
            <person name="Denef V.J."/>
            <person name="McMahon K.D."/>
            <person name="Konstantinidis K.T."/>
            <person name="Eloe-Fadrosh E.A."/>
            <person name="Kyrpides N.C."/>
            <person name="Woyke T."/>
        </authorList>
    </citation>
    <scope>NUCLEOTIDE SEQUENCE</scope>
    <source>
        <strain evidence="3">GVMAG-S-ERX555907-63</strain>
    </source>
</reference>
<protein>
    <recommendedName>
        <fullName evidence="4">Nucleotide-diphospho-sugar transferase domain-containing protein</fullName>
    </recommendedName>
</protein>
<dbReference type="AlphaFoldDB" id="A0A6C0L1I3"/>
<evidence type="ECO:0008006" key="4">
    <source>
        <dbReference type="Google" id="ProtNLM"/>
    </source>
</evidence>
<dbReference type="Gene3D" id="3.90.550.10">
    <property type="entry name" value="Spore Coat Polysaccharide Biosynthesis Protein SpsA, Chain A"/>
    <property type="match status" value="1"/>
</dbReference>
<dbReference type="InterPro" id="IPR008630">
    <property type="entry name" value="Glyco_trans_34"/>
</dbReference>